<reference evidence="1 2" key="1">
    <citation type="submission" date="2019-02" db="EMBL/GenBank/DDBJ databases">
        <title>Genomic Encyclopedia of Type Strains, Phase IV (KMG-IV): sequencing the most valuable type-strain genomes for metagenomic binning, comparative biology and taxonomic classification.</title>
        <authorList>
            <person name="Goeker M."/>
        </authorList>
    </citation>
    <scope>NUCLEOTIDE SEQUENCE [LARGE SCALE GENOMIC DNA]</scope>
    <source>
        <strain evidence="1 2">DSM 105135</strain>
    </source>
</reference>
<comment type="caution">
    <text evidence="1">The sequence shown here is derived from an EMBL/GenBank/DDBJ whole genome shotgun (WGS) entry which is preliminary data.</text>
</comment>
<evidence type="ECO:0000313" key="1">
    <source>
        <dbReference type="EMBL" id="RZU47611.1"/>
    </source>
</evidence>
<gene>
    <name evidence="1" type="ORF">EV700_0578</name>
</gene>
<keyword evidence="2" id="KW-1185">Reference proteome</keyword>
<evidence type="ECO:0000313" key="2">
    <source>
        <dbReference type="Proteomes" id="UP000292423"/>
    </source>
</evidence>
<sequence length="352" mass="39222">MNGTPLSPRAEALLNAQIAYMIRRLTGDEYEAWVRAELEADLQNARLLTLNQAMEPRLIKEVVHQFALELDLSGGVLELVAAVARALHAHPVHANTTLGDILSDNSFEEMLDKVLELRDVRERLVHEVVSNPLYAELATSLLTEGVRGYLDHAVATSRLPGARSLARFGREALQALPGGLEEALESRLHDYLRRALQGLLVSSGETLLELADTRLRDSILDIWDALKTRPLADGLHQLTALDLEEFFVLGYEYWREVRQTDFVRSIIDSGIDTFFELYGDTSLYDLLGEVGIDHEIMVQQAMRFGPPVIAVLHERGMLEALFRRQLEGFFASPEVAAILAAEFTAPAMPAAQ</sequence>
<organism evidence="1 2">
    <name type="scientific">Fluviicoccus keumensis</name>
    <dbReference type="NCBI Taxonomy" id="1435465"/>
    <lineage>
        <taxon>Bacteria</taxon>
        <taxon>Pseudomonadati</taxon>
        <taxon>Pseudomonadota</taxon>
        <taxon>Gammaproteobacteria</taxon>
        <taxon>Moraxellales</taxon>
        <taxon>Moraxellaceae</taxon>
        <taxon>Fluviicoccus</taxon>
    </lineage>
</organism>
<dbReference type="Proteomes" id="UP000292423">
    <property type="component" value="Unassembled WGS sequence"/>
</dbReference>
<proteinExistence type="predicted"/>
<dbReference type="EMBL" id="SHKX01000010">
    <property type="protein sequence ID" value="RZU47611.1"/>
    <property type="molecule type" value="Genomic_DNA"/>
</dbReference>
<name>A0A4Q7ZBV8_9GAMM</name>
<dbReference type="RefSeq" id="WP_130410837.1">
    <property type="nucleotide sequence ID" value="NZ_SHKX01000010.1"/>
</dbReference>
<dbReference type="OrthoDB" id="7055830at2"/>
<accession>A0A4Q7ZBV8</accession>
<protein>
    <submittedName>
        <fullName evidence="1">Uncharacterized protein</fullName>
    </submittedName>
</protein>
<dbReference type="AlphaFoldDB" id="A0A4Q7ZBV8"/>